<evidence type="ECO:0000256" key="1">
    <source>
        <dbReference type="SAM" id="MobiDB-lite"/>
    </source>
</evidence>
<accession>A0AAQ4F960</accession>
<name>A0AAQ4F960_AMBAM</name>
<evidence type="ECO:0000313" key="3">
    <source>
        <dbReference type="Proteomes" id="UP001321473"/>
    </source>
</evidence>
<gene>
    <name evidence="2" type="ORF">V5799_015404</name>
</gene>
<organism evidence="2 3">
    <name type="scientific">Amblyomma americanum</name>
    <name type="common">Lone star tick</name>
    <dbReference type="NCBI Taxonomy" id="6943"/>
    <lineage>
        <taxon>Eukaryota</taxon>
        <taxon>Metazoa</taxon>
        <taxon>Ecdysozoa</taxon>
        <taxon>Arthropoda</taxon>
        <taxon>Chelicerata</taxon>
        <taxon>Arachnida</taxon>
        <taxon>Acari</taxon>
        <taxon>Parasitiformes</taxon>
        <taxon>Ixodida</taxon>
        <taxon>Ixodoidea</taxon>
        <taxon>Ixodidae</taxon>
        <taxon>Amblyomminae</taxon>
        <taxon>Amblyomma</taxon>
    </lineage>
</organism>
<reference evidence="2 3" key="1">
    <citation type="journal article" date="2023" name="Arcadia Sci">
        <title>De novo assembly of a long-read Amblyomma americanum tick genome.</title>
        <authorList>
            <person name="Chou S."/>
            <person name="Poskanzer K.E."/>
            <person name="Rollins M."/>
            <person name="Thuy-Boun P.S."/>
        </authorList>
    </citation>
    <scope>NUCLEOTIDE SEQUENCE [LARGE SCALE GENOMIC DNA]</scope>
    <source>
        <strain evidence="2">F_SG_1</strain>
        <tissue evidence="2">Salivary glands</tissue>
    </source>
</reference>
<protein>
    <submittedName>
        <fullName evidence="2">Uncharacterized protein</fullName>
    </submittedName>
</protein>
<keyword evidence="3" id="KW-1185">Reference proteome</keyword>
<comment type="caution">
    <text evidence="2">The sequence shown here is derived from an EMBL/GenBank/DDBJ whole genome shotgun (WGS) entry which is preliminary data.</text>
</comment>
<evidence type="ECO:0000313" key="2">
    <source>
        <dbReference type="EMBL" id="KAK8783255.1"/>
    </source>
</evidence>
<dbReference type="Proteomes" id="UP001321473">
    <property type="component" value="Unassembled WGS sequence"/>
</dbReference>
<sequence length="66" mass="7139">MQCGTAQWPRDRPGITGSAAGRNIFGPEVFSNSDRCNGPCFIDNDYRSNCTEPCACVGHKCRQGGQ</sequence>
<proteinExistence type="predicted"/>
<dbReference type="EMBL" id="JARKHS020005738">
    <property type="protein sequence ID" value="KAK8783255.1"/>
    <property type="molecule type" value="Genomic_DNA"/>
</dbReference>
<feature type="region of interest" description="Disordered" evidence="1">
    <location>
        <begin position="1"/>
        <end position="20"/>
    </location>
</feature>
<dbReference type="AlphaFoldDB" id="A0AAQ4F960"/>